<organism evidence="2 3">
    <name type="scientific">Tricholomella constricta</name>
    <dbReference type="NCBI Taxonomy" id="117010"/>
    <lineage>
        <taxon>Eukaryota</taxon>
        <taxon>Fungi</taxon>
        <taxon>Dikarya</taxon>
        <taxon>Basidiomycota</taxon>
        <taxon>Agaricomycotina</taxon>
        <taxon>Agaricomycetes</taxon>
        <taxon>Agaricomycetidae</taxon>
        <taxon>Agaricales</taxon>
        <taxon>Tricholomatineae</taxon>
        <taxon>Lyophyllaceae</taxon>
        <taxon>Tricholomella</taxon>
    </lineage>
</organism>
<dbReference type="Proteomes" id="UP000565441">
    <property type="component" value="Unassembled WGS sequence"/>
</dbReference>
<reference evidence="2 3" key="1">
    <citation type="journal article" date="2020" name="ISME J.">
        <title>Uncovering the hidden diversity of litter-decomposition mechanisms in mushroom-forming fungi.</title>
        <authorList>
            <person name="Floudas D."/>
            <person name="Bentzer J."/>
            <person name="Ahren D."/>
            <person name="Johansson T."/>
            <person name="Persson P."/>
            <person name="Tunlid A."/>
        </authorList>
    </citation>
    <scope>NUCLEOTIDE SEQUENCE [LARGE SCALE GENOMIC DNA]</scope>
    <source>
        <strain evidence="2 3">CBS 661.87</strain>
    </source>
</reference>
<comment type="caution">
    <text evidence="2">The sequence shown here is derived from an EMBL/GenBank/DDBJ whole genome shotgun (WGS) entry which is preliminary data.</text>
</comment>
<accession>A0A8H5HLK2</accession>
<dbReference type="EMBL" id="JAACJP010000004">
    <property type="protein sequence ID" value="KAF5385245.1"/>
    <property type="molecule type" value="Genomic_DNA"/>
</dbReference>
<evidence type="ECO:0000313" key="2">
    <source>
        <dbReference type="EMBL" id="KAF5385245.1"/>
    </source>
</evidence>
<keyword evidence="1" id="KW-1133">Transmembrane helix</keyword>
<sequence>MPESAITTSRSILMHTSLAYLSPELQTFDSILRDSFVGKLTIIPPRLRLPTEILLFIRHHLLPAVTTSLFERSKHALAHYESSIRKLLCQDCLSYNQEVYGPDIWGWEQFTGACLCRGKSSVNDGRAERSQIPGYGDFWNLEQPYPSWHSWLELYLSFESSRLTNCQRSFHSIWDLVGMVLGDYGCCLSDNPTKRDHSIPVRGMRMSIDIPSSITIVPAVSLLEADDTPFSALTILNRANRDLGLSIAYEKGLQLWKELPHPRPRFHTKAPLKSNLHSHIMAICKAITTMAAAALSLPLTFATLALIIIPSLGL</sequence>
<keyword evidence="3" id="KW-1185">Reference proteome</keyword>
<gene>
    <name evidence="2" type="ORF">D9615_001131</name>
</gene>
<protein>
    <submittedName>
        <fullName evidence="2">Uncharacterized protein</fullName>
    </submittedName>
</protein>
<name>A0A8H5HLK2_9AGAR</name>
<keyword evidence="1" id="KW-0812">Transmembrane</keyword>
<proteinExistence type="predicted"/>
<evidence type="ECO:0000313" key="3">
    <source>
        <dbReference type="Proteomes" id="UP000565441"/>
    </source>
</evidence>
<evidence type="ECO:0000256" key="1">
    <source>
        <dbReference type="SAM" id="Phobius"/>
    </source>
</evidence>
<dbReference type="OrthoDB" id="3249986at2759"/>
<dbReference type="AlphaFoldDB" id="A0A8H5HLK2"/>
<feature type="transmembrane region" description="Helical" evidence="1">
    <location>
        <begin position="286"/>
        <end position="309"/>
    </location>
</feature>
<keyword evidence="1" id="KW-0472">Membrane</keyword>